<proteinExistence type="predicted"/>
<reference evidence="5" key="3">
    <citation type="submission" date="2018-05" db="EMBL/GenBank/DDBJ databases">
        <authorList>
            <person name="Lu D."/>
        </authorList>
    </citation>
    <scope>NUCLEOTIDE SEQUENCE [LARGE SCALE GENOMIC DNA]</scope>
    <source>
        <strain evidence="5">ZY111</strain>
    </source>
</reference>
<dbReference type="InterPro" id="IPR050256">
    <property type="entry name" value="Glycosyltransferase_2"/>
</dbReference>
<dbReference type="Proteomes" id="UP000245375">
    <property type="component" value="Unassembled WGS sequence"/>
</dbReference>
<accession>A0A2U2X278</accession>
<dbReference type="OrthoDB" id="9810303at2"/>
<dbReference type="CDD" id="cd04179">
    <property type="entry name" value="DPM_DPG-synthase_like"/>
    <property type="match status" value="1"/>
</dbReference>
<evidence type="ECO:0000313" key="4">
    <source>
        <dbReference type="EMBL" id="PWH81854.1"/>
    </source>
</evidence>
<dbReference type="PANTHER" id="PTHR48090">
    <property type="entry name" value="UNDECAPRENYL-PHOSPHATE 4-DEOXY-4-FORMAMIDO-L-ARABINOSE TRANSFERASE-RELATED"/>
    <property type="match status" value="1"/>
</dbReference>
<feature type="transmembrane region" description="Helical" evidence="1">
    <location>
        <begin position="293"/>
        <end position="319"/>
    </location>
</feature>
<dbReference type="InterPro" id="IPR058718">
    <property type="entry name" value="Agl6_TM_C"/>
</dbReference>
<dbReference type="PANTHER" id="PTHR48090:SF7">
    <property type="entry name" value="RFBJ PROTEIN"/>
    <property type="match status" value="1"/>
</dbReference>
<dbReference type="InterPro" id="IPR029044">
    <property type="entry name" value="Nucleotide-diphossugar_trans"/>
</dbReference>
<dbReference type="SUPFAM" id="SSF53448">
    <property type="entry name" value="Nucleotide-diphospho-sugar transferases"/>
    <property type="match status" value="1"/>
</dbReference>
<evidence type="ECO:0000259" key="3">
    <source>
        <dbReference type="Pfam" id="PF26629"/>
    </source>
</evidence>
<reference evidence="4 5" key="1">
    <citation type="submission" date="2018-05" db="EMBL/GenBank/DDBJ databases">
        <title>Algibacter marinivivus sp. nov., isolated from sample around a algae.</title>
        <authorList>
            <person name="Zhong X."/>
        </authorList>
    </citation>
    <scope>NUCLEOTIDE SEQUENCE [LARGE SCALE GENOMIC DNA]</scope>
    <source>
        <strain evidence="4 5">ZY111</strain>
    </source>
</reference>
<evidence type="ECO:0000259" key="2">
    <source>
        <dbReference type="Pfam" id="PF00535"/>
    </source>
</evidence>
<evidence type="ECO:0000313" key="5">
    <source>
        <dbReference type="Proteomes" id="UP000245375"/>
    </source>
</evidence>
<evidence type="ECO:0000256" key="1">
    <source>
        <dbReference type="SAM" id="Phobius"/>
    </source>
</evidence>
<keyword evidence="1" id="KW-0472">Membrane</keyword>
<feature type="transmembrane region" description="Helical" evidence="1">
    <location>
        <begin position="334"/>
        <end position="360"/>
    </location>
</feature>
<organism evidence="4 5">
    <name type="scientific">Algibacter marinivivus</name>
    <dbReference type="NCBI Taxonomy" id="2100723"/>
    <lineage>
        <taxon>Bacteria</taxon>
        <taxon>Pseudomonadati</taxon>
        <taxon>Bacteroidota</taxon>
        <taxon>Flavobacteriia</taxon>
        <taxon>Flavobacteriales</taxon>
        <taxon>Flavobacteriaceae</taxon>
        <taxon>Algibacter</taxon>
    </lineage>
</organism>
<dbReference type="Pfam" id="PF26629">
    <property type="entry name" value="GT2_TM_C"/>
    <property type="match status" value="1"/>
</dbReference>
<protein>
    <submittedName>
        <fullName evidence="4">Dolichol-P-glucose synthetase</fullName>
    </submittedName>
</protein>
<keyword evidence="1" id="KW-0812">Transmembrane</keyword>
<dbReference type="InterPro" id="IPR001173">
    <property type="entry name" value="Glyco_trans_2-like"/>
</dbReference>
<comment type="caution">
    <text evidence="4">The sequence shown here is derived from an EMBL/GenBank/DDBJ whole genome shotgun (WGS) entry which is preliminary data.</text>
</comment>
<feature type="transmembrane region" description="Helical" evidence="1">
    <location>
        <begin position="256"/>
        <end position="273"/>
    </location>
</feature>
<name>A0A2U2X278_9FLAO</name>
<dbReference type="Gene3D" id="3.90.550.10">
    <property type="entry name" value="Spore Coat Polysaccharide Biosynthesis Protein SpsA, Chain A"/>
    <property type="match status" value="1"/>
</dbReference>
<reference evidence="5" key="2">
    <citation type="submission" date="2018-05" db="EMBL/GenBank/DDBJ databases">
        <title>Algibacter marinivivus sp. nov., isolated from sample around a algae.</title>
        <authorList>
            <person name="Lu D."/>
        </authorList>
    </citation>
    <scope>NUCLEOTIDE SEQUENCE [LARGE SCALE GENOMIC DNA]</scope>
    <source>
        <strain evidence="5">ZY111</strain>
    </source>
</reference>
<keyword evidence="5" id="KW-1185">Reference proteome</keyword>
<dbReference type="AlphaFoldDB" id="A0A2U2X278"/>
<feature type="domain" description="Low-salt glycan biosynthesis hexosyltransferase Agl6 C-terminal transmembrane region" evidence="3">
    <location>
        <begin position="273"/>
        <end position="359"/>
    </location>
</feature>
<dbReference type="EMBL" id="QFRI01000004">
    <property type="protein sequence ID" value="PWH81854.1"/>
    <property type="molecule type" value="Genomic_DNA"/>
</dbReference>
<keyword evidence="1" id="KW-1133">Transmembrane helix</keyword>
<feature type="transmembrane region" description="Helical" evidence="1">
    <location>
        <begin position="222"/>
        <end position="244"/>
    </location>
</feature>
<gene>
    <name evidence="4" type="ORF">DIS18_14125</name>
</gene>
<sequence>MPCLNEAETIAACIEKAQTFMLENNIEGEVVIGDNGSTDGSQVIARKLGAIVVNVKKKGYGNASRGAIEASKGKYIITADTDDSHDILNLKLFIENLRSGFDLVMGNRFKGENKKDSMPFLHRYVGNPILTFIGNLFFRTNLGDFHCGLRGFTREAYNKMDLSTPGMEFASEIIVKASLFNLKITEVPTTVFPSGRNRKAHLRTFPDGWRHLRFLLLYSPKWLFLIPGFICMLIGMIGALYILFGSDSTNLKWIPLFSGLFLISFQFVVFYALTKIYATNHGLIPRRKSYNKLFVYFTLERGLILGFLFTLFGGFLYYLGFEKGIESMENMLKIIIPSIVIAVLGIQIILFSFFFSILGLKEEK</sequence>
<dbReference type="Pfam" id="PF00535">
    <property type="entry name" value="Glycos_transf_2"/>
    <property type="match status" value="1"/>
</dbReference>
<feature type="domain" description="Glycosyltransferase 2-like" evidence="2">
    <location>
        <begin position="1"/>
        <end position="159"/>
    </location>
</feature>